<dbReference type="AlphaFoldDB" id="A0A0G2ECN5"/>
<dbReference type="GO" id="GO:0005681">
    <property type="term" value="C:spliceosomal complex"/>
    <property type="evidence" value="ECO:0007669"/>
    <property type="project" value="InterPro"/>
</dbReference>
<dbReference type="Pfam" id="PF12171">
    <property type="entry name" value="zf-C2H2_jaz"/>
    <property type="match status" value="1"/>
</dbReference>
<evidence type="ECO:0000313" key="11">
    <source>
        <dbReference type="Proteomes" id="UP000190776"/>
    </source>
</evidence>
<evidence type="ECO:0000313" key="8">
    <source>
        <dbReference type="EMBL" id="KKY20259.1"/>
    </source>
</evidence>
<reference evidence="8 10" key="2">
    <citation type="submission" date="2015-05" db="EMBL/GenBank/DDBJ databases">
        <title>Distinctive expansion of gene families associated with plant cell wall degradation and secondary metabolism in the genomes of grapevine trunk pathogens.</title>
        <authorList>
            <person name="Lawrence D.P."/>
            <person name="Travadon R."/>
            <person name="Rolshausen P.E."/>
            <person name="Baumgartner K."/>
        </authorList>
    </citation>
    <scope>NUCLEOTIDE SEQUENCE [LARGE SCALE GENOMIC DNA]</scope>
    <source>
        <strain evidence="8">DS831</strain>
    </source>
</reference>
<feature type="region of interest" description="Disordered" evidence="5">
    <location>
        <begin position="177"/>
        <end position="216"/>
    </location>
</feature>
<dbReference type="InterPro" id="IPR013087">
    <property type="entry name" value="Znf_C2H2_type"/>
</dbReference>
<dbReference type="GO" id="GO:0000398">
    <property type="term" value="P:mRNA splicing, via spliceosome"/>
    <property type="evidence" value="ECO:0007669"/>
    <property type="project" value="InterPro"/>
</dbReference>
<evidence type="ECO:0000313" key="10">
    <source>
        <dbReference type="Proteomes" id="UP000034182"/>
    </source>
</evidence>
<keyword evidence="2" id="KW-0863">Zinc-finger</keyword>
<dbReference type="RefSeq" id="XP_066634726.1">
    <property type="nucleotide sequence ID" value="XM_066774607.1"/>
</dbReference>
<dbReference type="EMBL" id="LAQI01000102">
    <property type="protein sequence ID" value="KKY20259.1"/>
    <property type="molecule type" value="Genomic_DNA"/>
</dbReference>
<dbReference type="Proteomes" id="UP000034182">
    <property type="component" value="Unassembled WGS sequence"/>
</dbReference>
<dbReference type="Proteomes" id="UP001430584">
    <property type="component" value="Unassembled WGS sequence"/>
</dbReference>
<comment type="caution">
    <text evidence="8">The sequence shown here is derived from an EMBL/GenBank/DDBJ whole genome shotgun (WGS) entry which is preliminary data.</text>
</comment>
<sequence>MSNQKSGAYGGAAGSASDTSFRKTWDRAEYAAKAASHDAKVKEEGKARYEAAAAGKKYVRRASTPPDARETEARRSRLDVGSMVGKTMLVPAGSATGKRGRGAGFYCEACDLTFKDNLQFVEHLNSKQHLVATGQTGEVRRATVADVRERLAWLKRKREEDQREEVVDLGERLEVAREREEREREEKRRKRNEKRRKTAGGVGVKEEYDPSEGIIA</sequence>
<dbReference type="SMART" id="SM00451">
    <property type="entry name" value="ZnF_U1"/>
    <property type="match status" value="1"/>
</dbReference>
<dbReference type="EMBL" id="JAJVCZ030000003">
    <property type="protein sequence ID" value="KAL0261697.1"/>
    <property type="molecule type" value="Genomic_DNA"/>
</dbReference>
<reference evidence="8 10" key="1">
    <citation type="submission" date="2015-03" db="EMBL/GenBank/DDBJ databases">
        <authorList>
            <person name="Morales-Cruz A."/>
            <person name="Amrine K.C."/>
            <person name="Cantu D."/>
        </authorList>
    </citation>
    <scope>NUCLEOTIDE SEQUENCE [LARGE SCALE GENOMIC DNA]</scope>
    <source>
        <strain evidence="8">DS831</strain>
    </source>
</reference>
<dbReference type="Gene3D" id="3.30.160.60">
    <property type="entry name" value="Classic Zinc Finger"/>
    <property type="match status" value="1"/>
</dbReference>
<dbReference type="GO" id="GO:0046540">
    <property type="term" value="C:U4/U6 x U5 tri-snRNP complex"/>
    <property type="evidence" value="ECO:0007669"/>
    <property type="project" value="TreeGrafter"/>
</dbReference>
<evidence type="ECO:0000259" key="6">
    <source>
        <dbReference type="PROSITE" id="PS00028"/>
    </source>
</evidence>
<feature type="compositionally biased region" description="Basic and acidic residues" evidence="5">
    <location>
        <begin position="67"/>
        <end position="76"/>
    </location>
</feature>
<keyword evidence="1" id="KW-0479">Metal-binding</keyword>
<dbReference type="GO" id="GO:0003676">
    <property type="term" value="F:nucleic acid binding"/>
    <property type="evidence" value="ECO:0007669"/>
    <property type="project" value="InterPro"/>
</dbReference>
<dbReference type="Proteomes" id="UP000190776">
    <property type="component" value="Unassembled WGS sequence"/>
</dbReference>
<dbReference type="STRING" id="420778.A0A0G2ECN5"/>
<feature type="region of interest" description="Disordered" evidence="5">
    <location>
        <begin position="1"/>
        <end position="20"/>
    </location>
</feature>
<keyword evidence="3" id="KW-0862">Zinc</keyword>
<evidence type="ECO:0000313" key="12">
    <source>
        <dbReference type="Proteomes" id="UP001430584"/>
    </source>
</evidence>
<proteinExistence type="predicted"/>
<reference evidence="9 11" key="3">
    <citation type="submission" date="2017-01" db="EMBL/GenBank/DDBJ databases">
        <title>Draft genome sequence of Diplodia seriata F98.1, a fungal species involved in grapevine trunk diseases.</title>
        <authorList>
            <person name="Robert-Siegwald G."/>
            <person name="Vallet J."/>
            <person name="Abou-Mansour E."/>
            <person name="Xu J."/>
            <person name="Rey P."/>
            <person name="Bertsch C."/>
            <person name="Rego C."/>
            <person name="Larignon P."/>
            <person name="Fontaine F."/>
            <person name="Lebrun M.-H."/>
        </authorList>
    </citation>
    <scope>NUCLEOTIDE SEQUENCE [LARGE SCALE GENOMIC DNA]</scope>
    <source>
        <strain evidence="9 11">F98.1</strain>
    </source>
</reference>
<dbReference type="PANTHER" id="PTHR45986">
    <property type="entry name" value="ZINC FINGER MATRIN-TYPE PROTEIN 2"/>
    <property type="match status" value="1"/>
</dbReference>
<evidence type="ECO:0000256" key="5">
    <source>
        <dbReference type="SAM" id="MobiDB-lite"/>
    </source>
</evidence>
<evidence type="ECO:0000256" key="4">
    <source>
        <dbReference type="ARBA" id="ARBA00023242"/>
    </source>
</evidence>
<dbReference type="GeneID" id="92007212"/>
<dbReference type="InterPro" id="IPR003604">
    <property type="entry name" value="Matrin/U1-like-C_Znf_C2H2"/>
</dbReference>
<keyword evidence="4" id="KW-0539">Nucleus</keyword>
<evidence type="ECO:0000313" key="9">
    <source>
        <dbReference type="EMBL" id="OMP88801.1"/>
    </source>
</evidence>
<keyword evidence="9" id="KW-0687">Ribonucleoprotein</keyword>
<accession>A0A0G2ECN5</accession>
<evidence type="ECO:0000256" key="3">
    <source>
        <dbReference type="ARBA" id="ARBA00022833"/>
    </source>
</evidence>
<reference evidence="7 12" key="4">
    <citation type="submission" date="2024-02" db="EMBL/GenBank/DDBJ databases">
        <title>De novo assembly and annotation of 12 fungi associated with fruit tree decline syndrome in Ontario, Canada.</title>
        <authorList>
            <person name="Sulman M."/>
            <person name="Ellouze W."/>
            <person name="Ilyukhin E."/>
        </authorList>
    </citation>
    <scope>NUCLEOTIDE SEQUENCE [LARGE SCALE GENOMIC DNA]</scope>
    <source>
        <strain evidence="7 12">FDS-637</strain>
    </source>
</reference>
<evidence type="ECO:0000256" key="1">
    <source>
        <dbReference type="ARBA" id="ARBA00022723"/>
    </source>
</evidence>
<feature type="domain" description="C2H2-type" evidence="6">
    <location>
        <begin position="107"/>
        <end position="129"/>
    </location>
</feature>
<dbReference type="GO" id="GO:0008270">
    <property type="term" value="F:zinc ion binding"/>
    <property type="evidence" value="ECO:0007669"/>
    <property type="project" value="UniProtKB-KW"/>
</dbReference>
<feature type="compositionally biased region" description="Basic residues" evidence="5">
    <location>
        <begin position="187"/>
        <end position="198"/>
    </location>
</feature>
<evidence type="ECO:0000256" key="2">
    <source>
        <dbReference type="ARBA" id="ARBA00022771"/>
    </source>
</evidence>
<dbReference type="PROSITE" id="PS00028">
    <property type="entry name" value="ZINC_FINGER_C2H2_1"/>
    <property type="match status" value="1"/>
</dbReference>
<feature type="compositionally biased region" description="Basic and acidic residues" evidence="5">
    <location>
        <begin position="177"/>
        <end position="186"/>
    </location>
</feature>
<protein>
    <submittedName>
        <fullName evidence="8">Putative c2h2 finger domain-containing protein</fullName>
    </submittedName>
    <submittedName>
        <fullName evidence="9">U4/U6.U5 small nuclear ribonucleoprotein component snu23</fullName>
    </submittedName>
    <submittedName>
        <fullName evidence="7">U4/U6.U5 snRNP associated protein</fullName>
    </submittedName>
</protein>
<keyword evidence="12" id="KW-1185">Reference proteome</keyword>
<dbReference type="EMBL" id="MSZU01000074">
    <property type="protein sequence ID" value="OMP88801.1"/>
    <property type="molecule type" value="Genomic_DNA"/>
</dbReference>
<dbReference type="SUPFAM" id="SSF57667">
    <property type="entry name" value="beta-beta-alpha zinc fingers"/>
    <property type="match status" value="1"/>
</dbReference>
<name>A0A0G2ECN5_9PEZI</name>
<organism evidence="8 10">
    <name type="scientific">Diplodia seriata</name>
    <dbReference type="NCBI Taxonomy" id="420778"/>
    <lineage>
        <taxon>Eukaryota</taxon>
        <taxon>Fungi</taxon>
        <taxon>Dikarya</taxon>
        <taxon>Ascomycota</taxon>
        <taxon>Pezizomycotina</taxon>
        <taxon>Dothideomycetes</taxon>
        <taxon>Dothideomycetes incertae sedis</taxon>
        <taxon>Botryosphaeriales</taxon>
        <taxon>Botryosphaeriaceae</taxon>
        <taxon>Diplodia</taxon>
    </lineage>
</organism>
<dbReference type="InterPro" id="IPR040107">
    <property type="entry name" value="Snu23"/>
</dbReference>
<feature type="region of interest" description="Disordered" evidence="5">
    <location>
        <begin position="52"/>
        <end position="76"/>
    </location>
</feature>
<dbReference type="InterPro" id="IPR022755">
    <property type="entry name" value="Znf_C2H2_jaz"/>
</dbReference>
<gene>
    <name evidence="7" type="primary">SNU23</name>
    <name evidence="9" type="ORF">BK809_0005522</name>
    <name evidence="7" type="ORF">SLS55_003127</name>
    <name evidence="8" type="ORF">UCDDS831_g04893</name>
</gene>
<dbReference type="PANTHER" id="PTHR45986:SF1">
    <property type="entry name" value="ZINC FINGER MATRIN-TYPE PROTEIN 2"/>
    <property type="match status" value="1"/>
</dbReference>
<dbReference type="InterPro" id="IPR036236">
    <property type="entry name" value="Znf_C2H2_sf"/>
</dbReference>
<dbReference type="OrthoDB" id="30343at2759"/>
<evidence type="ECO:0000313" key="7">
    <source>
        <dbReference type="EMBL" id="KAL0261697.1"/>
    </source>
</evidence>